<comment type="subcellular location">
    <subcellularLocation>
        <location evidence="1">Nucleus</location>
    </subcellularLocation>
</comment>
<dbReference type="InterPro" id="IPR044800">
    <property type="entry name" value="LEC2-like"/>
</dbReference>
<dbReference type="InterPro" id="IPR015300">
    <property type="entry name" value="DNA-bd_pseudobarrel_sf"/>
</dbReference>
<dbReference type="SUPFAM" id="SSF101936">
    <property type="entry name" value="DNA-binding pseudobarrel domain"/>
    <property type="match status" value="1"/>
</dbReference>
<gene>
    <name evidence="7" type="ORF">ZOSMA_74G00450</name>
</gene>
<feature type="domain" description="TF-B3" evidence="6">
    <location>
        <begin position="94"/>
        <end position="206"/>
    </location>
</feature>
<dbReference type="GO" id="GO:0005634">
    <property type="term" value="C:nucleus"/>
    <property type="evidence" value="ECO:0007669"/>
    <property type="project" value="UniProtKB-SubCell"/>
</dbReference>
<evidence type="ECO:0000256" key="4">
    <source>
        <dbReference type="ARBA" id="ARBA00023163"/>
    </source>
</evidence>
<dbReference type="Gene3D" id="2.40.330.10">
    <property type="entry name" value="DNA-binding pseudobarrel domain"/>
    <property type="match status" value="1"/>
</dbReference>
<sequence>MNTDHARGKDLAGMKLLSNAAVVMEETADSKNRGTTCSSSSSSLAAVVMNYPCFNFFPLTYDAMFQPAITDHTSFVKFLIAAEHPPAAAARELFKKELTPSDVGKLNRLVIPKKYAVRYFPDMQCAFSSSSSSTYNNDGMMLEFHDREGKLWIFRYCYWRSSQSFVFTKGWNKFVNTKKLCSGDTVAFYKSDEKQSENMCFVIDTHYTSQEEWVQAIWHVH</sequence>
<keyword evidence="2" id="KW-0805">Transcription regulation</keyword>
<organism evidence="7 8">
    <name type="scientific">Zostera marina</name>
    <name type="common">Eelgrass</name>
    <dbReference type="NCBI Taxonomy" id="29655"/>
    <lineage>
        <taxon>Eukaryota</taxon>
        <taxon>Viridiplantae</taxon>
        <taxon>Streptophyta</taxon>
        <taxon>Embryophyta</taxon>
        <taxon>Tracheophyta</taxon>
        <taxon>Spermatophyta</taxon>
        <taxon>Magnoliopsida</taxon>
        <taxon>Liliopsida</taxon>
        <taxon>Zosteraceae</taxon>
        <taxon>Zostera</taxon>
    </lineage>
</organism>
<evidence type="ECO:0000313" key="7">
    <source>
        <dbReference type="EMBL" id="KMZ58704.1"/>
    </source>
</evidence>
<dbReference type="Pfam" id="PF02362">
    <property type="entry name" value="B3"/>
    <property type="match status" value="1"/>
</dbReference>
<accession>A0A0K9NPL0</accession>
<proteinExistence type="predicted"/>
<dbReference type="PANTHER" id="PTHR31140">
    <property type="entry name" value="B3 DOMAIN-CONTAINING TRANSCRIPTION FACTOR ABI3"/>
    <property type="match status" value="1"/>
</dbReference>
<protein>
    <recommendedName>
        <fullName evidence="6">TF-B3 domain-containing protein</fullName>
    </recommendedName>
</protein>
<dbReference type="EMBL" id="LFYR01001898">
    <property type="protein sequence ID" value="KMZ58704.1"/>
    <property type="molecule type" value="Genomic_DNA"/>
</dbReference>
<dbReference type="InterPro" id="IPR003340">
    <property type="entry name" value="B3_DNA-bd"/>
</dbReference>
<dbReference type="PANTHER" id="PTHR31140:SF58">
    <property type="entry name" value="DNA-BINDING PROTEIN RAV1"/>
    <property type="match status" value="1"/>
</dbReference>
<keyword evidence="3" id="KW-0238">DNA-binding</keyword>
<keyword evidence="5" id="KW-0539">Nucleus</keyword>
<dbReference type="PROSITE" id="PS50863">
    <property type="entry name" value="B3"/>
    <property type="match status" value="1"/>
</dbReference>
<dbReference type="CDD" id="cd10017">
    <property type="entry name" value="B3_DNA"/>
    <property type="match status" value="1"/>
</dbReference>
<keyword evidence="4" id="KW-0804">Transcription</keyword>
<dbReference type="AlphaFoldDB" id="A0A0K9NPL0"/>
<dbReference type="OrthoDB" id="2020802at2759"/>
<keyword evidence="8" id="KW-1185">Reference proteome</keyword>
<reference evidence="8" key="1">
    <citation type="journal article" date="2016" name="Nature">
        <title>The genome of the seagrass Zostera marina reveals angiosperm adaptation to the sea.</title>
        <authorList>
            <person name="Olsen J.L."/>
            <person name="Rouze P."/>
            <person name="Verhelst B."/>
            <person name="Lin Y.-C."/>
            <person name="Bayer T."/>
            <person name="Collen J."/>
            <person name="Dattolo E."/>
            <person name="De Paoli E."/>
            <person name="Dittami S."/>
            <person name="Maumus F."/>
            <person name="Michel G."/>
            <person name="Kersting A."/>
            <person name="Lauritano C."/>
            <person name="Lohaus R."/>
            <person name="Toepel M."/>
            <person name="Tonon T."/>
            <person name="Vanneste K."/>
            <person name="Amirebrahimi M."/>
            <person name="Brakel J."/>
            <person name="Bostroem C."/>
            <person name="Chovatia M."/>
            <person name="Grimwood J."/>
            <person name="Jenkins J.W."/>
            <person name="Jueterbock A."/>
            <person name="Mraz A."/>
            <person name="Stam W.T."/>
            <person name="Tice H."/>
            <person name="Bornberg-Bauer E."/>
            <person name="Green P.J."/>
            <person name="Pearson G.A."/>
            <person name="Procaccini G."/>
            <person name="Duarte C.M."/>
            <person name="Schmutz J."/>
            <person name="Reusch T.B.H."/>
            <person name="Van de Peer Y."/>
        </authorList>
    </citation>
    <scope>NUCLEOTIDE SEQUENCE [LARGE SCALE GENOMIC DNA]</scope>
    <source>
        <strain evidence="8">cv. Finnish</strain>
    </source>
</reference>
<evidence type="ECO:0000256" key="5">
    <source>
        <dbReference type="ARBA" id="ARBA00023242"/>
    </source>
</evidence>
<comment type="caution">
    <text evidence="7">The sequence shown here is derived from an EMBL/GenBank/DDBJ whole genome shotgun (WGS) entry which is preliminary data.</text>
</comment>
<evidence type="ECO:0000259" key="6">
    <source>
        <dbReference type="PROSITE" id="PS50863"/>
    </source>
</evidence>
<evidence type="ECO:0000256" key="3">
    <source>
        <dbReference type="ARBA" id="ARBA00023125"/>
    </source>
</evidence>
<evidence type="ECO:0000313" key="8">
    <source>
        <dbReference type="Proteomes" id="UP000036987"/>
    </source>
</evidence>
<dbReference type="SMART" id="SM01019">
    <property type="entry name" value="B3"/>
    <property type="match status" value="1"/>
</dbReference>
<evidence type="ECO:0000256" key="2">
    <source>
        <dbReference type="ARBA" id="ARBA00023015"/>
    </source>
</evidence>
<dbReference type="Proteomes" id="UP000036987">
    <property type="component" value="Unassembled WGS sequence"/>
</dbReference>
<evidence type="ECO:0000256" key="1">
    <source>
        <dbReference type="ARBA" id="ARBA00004123"/>
    </source>
</evidence>
<dbReference type="GO" id="GO:0003677">
    <property type="term" value="F:DNA binding"/>
    <property type="evidence" value="ECO:0007669"/>
    <property type="project" value="UniProtKB-KW"/>
</dbReference>
<name>A0A0K9NPL0_ZOSMR</name>
<dbReference type="GO" id="GO:0003700">
    <property type="term" value="F:DNA-binding transcription factor activity"/>
    <property type="evidence" value="ECO:0007669"/>
    <property type="project" value="InterPro"/>
</dbReference>